<dbReference type="RefSeq" id="WP_209491329.1">
    <property type="nucleotide sequence ID" value="NZ_JAGGLC010000003.1"/>
</dbReference>
<evidence type="ECO:0000313" key="3">
    <source>
        <dbReference type="Proteomes" id="UP000823736"/>
    </source>
</evidence>
<organism evidence="2 3">
    <name type="scientific">Halolamina salifodinae</name>
    <dbReference type="NCBI Taxonomy" id="1202767"/>
    <lineage>
        <taxon>Archaea</taxon>
        <taxon>Methanobacteriati</taxon>
        <taxon>Methanobacteriota</taxon>
        <taxon>Stenosarchaea group</taxon>
        <taxon>Halobacteria</taxon>
        <taxon>Halobacteriales</taxon>
        <taxon>Haloferacaceae</taxon>
    </lineage>
</organism>
<dbReference type="AlphaFoldDB" id="A0A8T4H145"/>
<dbReference type="Proteomes" id="UP000823736">
    <property type="component" value="Unassembled WGS sequence"/>
</dbReference>
<feature type="transmembrane region" description="Helical" evidence="1">
    <location>
        <begin position="78"/>
        <end position="98"/>
    </location>
</feature>
<proteinExistence type="predicted"/>
<feature type="transmembrane region" description="Helical" evidence="1">
    <location>
        <begin position="201"/>
        <end position="222"/>
    </location>
</feature>
<keyword evidence="1" id="KW-0472">Membrane</keyword>
<evidence type="ECO:0000313" key="2">
    <source>
        <dbReference type="EMBL" id="MBP1987048.1"/>
    </source>
</evidence>
<comment type="caution">
    <text evidence="2">The sequence shown here is derived from an EMBL/GenBank/DDBJ whole genome shotgun (WGS) entry which is preliminary data.</text>
</comment>
<keyword evidence="1" id="KW-0812">Transmembrane</keyword>
<reference evidence="2" key="1">
    <citation type="submission" date="2021-03" db="EMBL/GenBank/DDBJ databases">
        <title>Genomic Encyclopedia of Type Strains, Phase IV (KMG-IV): sequencing the most valuable type-strain genomes for metagenomic binning, comparative biology and taxonomic classification.</title>
        <authorList>
            <person name="Goeker M."/>
        </authorList>
    </citation>
    <scope>NUCLEOTIDE SEQUENCE</scope>
    <source>
        <strain evidence="2">DSM 26232</strain>
    </source>
</reference>
<protein>
    <submittedName>
        <fullName evidence="2">Uncharacterized protein</fullName>
    </submittedName>
</protein>
<name>A0A8T4H145_9EURY</name>
<dbReference type="EMBL" id="JAGGLC010000003">
    <property type="protein sequence ID" value="MBP1987048.1"/>
    <property type="molecule type" value="Genomic_DNA"/>
</dbReference>
<feature type="transmembrane region" description="Helical" evidence="1">
    <location>
        <begin position="135"/>
        <end position="153"/>
    </location>
</feature>
<evidence type="ECO:0000256" key="1">
    <source>
        <dbReference type="SAM" id="Phobius"/>
    </source>
</evidence>
<accession>A0A8T4H145</accession>
<keyword evidence="1" id="KW-1133">Transmembrane helix</keyword>
<dbReference type="InterPro" id="IPR055968">
    <property type="entry name" value="DUF7546"/>
</dbReference>
<feature type="transmembrane region" description="Helical" evidence="1">
    <location>
        <begin position="165"/>
        <end position="189"/>
    </location>
</feature>
<dbReference type="OrthoDB" id="308076at2157"/>
<gene>
    <name evidence="2" type="ORF">J2753_001546</name>
</gene>
<sequence length="231" mass="23104">MSRLARSLARSSPTWSLPAPARTAVLALGAQSALALCYLWATPAGLSTPAMLAVPFVWVTVAAVAVRHARRPAGSRRVRWLAAGVGVAYALGLAWLMGGISPTTGATSGVDVALLPPGWGPALRYRGAELSLTLLPYRLVGVATLGYLLSLSVRDVAESGLSAGLGGLFALGSCAGCALPLVAAVGGALGGAGLGLGAAPTIGGGTYLVGTAAYLLAVGLFVSRPGRYIVR</sequence>
<keyword evidence="3" id="KW-1185">Reference proteome</keyword>
<feature type="transmembrane region" description="Helical" evidence="1">
    <location>
        <begin position="47"/>
        <end position="66"/>
    </location>
</feature>
<dbReference type="Pfam" id="PF24412">
    <property type="entry name" value="DUF7546"/>
    <property type="match status" value="1"/>
</dbReference>